<name>A0A151N4Q1_ALLMI</name>
<evidence type="ECO:0000313" key="2">
    <source>
        <dbReference type="EMBL" id="KYO31803.1"/>
    </source>
</evidence>
<gene>
    <name evidence="2" type="ORF">Y1Q_0022868</name>
</gene>
<feature type="region of interest" description="Disordered" evidence="1">
    <location>
        <begin position="109"/>
        <end position="148"/>
    </location>
</feature>
<dbReference type="Gene3D" id="1.10.10.60">
    <property type="entry name" value="Homeodomain-like"/>
    <property type="match status" value="1"/>
</dbReference>
<dbReference type="Proteomes" id="UP000050525">
    <property type="component" value="Unassembled WGS sequence"/>
</dbReference>
<dbReference type="PANTHER" id="PTHR47595">
    <property type="entry name" value="HEAT SHOCK 70 KDA PROTEIN 14"/>
    <property type="match status" value="1"/>
</dbReference>
<dbReference type="EMBL" id="AKHW03004053">
    <property type="protein sequence ID" value="KYO31803.1"/>
    <property type="molecule type" value="Genomic_DNA"/>
</dbReference>
<dbReference type="PANTHER" id="PTHR47595:SF1">
    <property type="entry name" value="MYB_SANT-LIKE DNA-BINDING DOMAIN-CONTAINING PROTEIN"/>
    <property type="match status" value="1"/>
</dbReference>
<reference evidence="2 3" key="1">
    <citation type="journal article" date="2012" name="Genome Biol.">
        <title>Sequencing three crocodilian genomes to illuminate the evolution of archosaurs and amniotes.</title>
        <authorList>
            <person name="St John J.A."/>
            <person name="Braun E.L."/>
            <person name="Isberg S.R."/>
            <person name="Miles L.G."/>
            <person name="Chong A.Y."/>
            <person name="Gongora J."/>
            <person name="Dalzell P."/>
            <person name="Moran C."/>
            <person name="Bed'hom B."/>
            <person name="Abzhanov A."/>
            <person name="Burgess S.C."/>
            <person name="Cooksey A.M."/>
            <person name="Castoe T.A."/>
            <person name="Crawford N.G."/>
            <person name="Densmore L.D."/>
            <person name="Drew J.C."/>
            <person name="Edwards S.V."/>
            <person name="Faircloth B.C."/>
            <person name="Fujita M.K."/>
            <person name="Greenwold M.J."/>
            <person name="Hoffmann F.G."/>
            <person name="Howard J.M."/>
            <person name="Iguchi T."/>
            <person name="Janes D.E."/>
            <person name="Khan S.Y."/>
            <person name="Kohno S."/>
            <person name="de Koning A.J."/>
            <person name="Lance S.L."/>
            <person name="McCarthy F.M."/>
            <person name="McCormack J.E."/>
            <person name="Merchant M.E."/>
            <person name="Peterson D.G."/>
            <person name="Pollock D.D."/>
            <person name="Pourmand N."/>
            <person name="Raney B.J."/>
            <person name="Roessler K.A."/>
            <person name="Sanford J.R."/>
            <person name="Sawyer R.H."/>
            <person name="Schmidt C.J."/>
            <person name="Triplett E.W."/>
            <person name="Tuberville T.D."/>
            <person name="Venegas-Anaya M."/>
            <person name="Howard J.T."/>
            <person name="Jarvis E.D."/>
            <person name="Guillette L.J.Jr."/>
            <person name="Glenn T.C."/>
            <person name="Green R.E."/>
            <person name="Ray D.A."/>
        </authorList>
    </citation>
    <scope>NUCLEOTIDE SEQUENCE [LARGE SCALE GENOMIC DNA]</scope>
    <source>
        <strain evidence="2">KSC_2009_1</strain>
    </source>
</reference>
<dbReference type="AlphaFoldDB" id="A0A151N4Q1"/>
<protein>
    <submittedName>
        <fullName evidence="2">Uncharacterized protein</fullName>
    </submittedName>
</protein>
<organism evidence="2 3">
    <name type="scientific">Alligator mississippiensis</name>
    <name type="common">American alligator</name>
    <dbReference type="NCBI Taxonomy" id="8496"/>
    <lineage>
        <taxon>Eukaryota</taxon>
        <taxon>Metazoa</taxon>
        <taxon>Chordata</taxon>
        <taxon>Craniata</taxon>
        <taxon>Vertebrata</taxon>
        <taxon>Euteleostomi</taxon>
        <taxon>Archelosauria</taxon>
        <taxon>Archosauria</taxon>
        <taxon>Crocodylia</taxon>
        <taxon>Alligatoridae</taxon>
        <taxon>Alligatorinae</taxon>
        <taxon>Alligator</taxon>
    </lineage>
</organism>
<evidence type="ECO:0000313" key="3">
    <source>
        <dbReference type="Proteomes" id="UP000050525"/>
    </source>
</evidence>
<evidence type="ECO:0000256" key="1">
    <source>
        <dbReference type="SAM" id="MobiDB-lite"/>
    </source>
</evidence>
<accession>A0A151N4Q1</accession>
<comment type="caution">
    <text evidence="2">The sequence shown here is derived from an EMBL/GenBank/DDBJ whole genome shotgun (WGS) entry which is preliminary data.</text>
</comment>
<proteinExistence type="predicted"/>
<sequence>METVAWGPNWSMQETTDLTATWGDAEAQQQFGQANAHIYTAIVESLQKRSRQCPSQQCRIKVKALWVQWIHIRDHNHWSRDAHRSMHFMRQLDRILSLRHPGEACHVFSSMGRLPEPAPQPSNEEDSVEEGPVGHQPQVLSCSPPLAS</sequence>
<keyword evidence="3" id="KW-1185">Reference proteome</keyword>